<dbReference type="RefSeq" id="WP_230755369.1">
    <property type="nucleotide sequence ID" value="NZ_JAINWA010000003.1"/>
</dbReference>
<organism evidence="2 3">
    <name type="scientific">Teretinema zuelzerae</name>
    <dbReference type="NCBI Taxonomy" id="156"/>
    <lineage>
        <taxon>Bacteria</taxon>
        <taxon>Pseudomonadati</taxon>
        <taxon>Spirochaetota</taxon>
        <taxon>Spirochaetia</taxon>
        <taxon>Spirochaetales</taxon>
        <taxon>Treponemataceae</taxon>
        <taxon>Teretinema</taxon>
    </lineage>
</organism>
<proteinExistence type="predicted"/>
<dbReference type="Proteomes" id="UP001198163">
    <property type="component" value="Unassembled WGS sequence"/>
</dbReference>
<comment type="caution">
    <text evidence="2">The sequence shown here is derived from an EMBL/GenBank/DDBJ whole genome shotgun (WGS) entry which is preliminary data.</text>
</comment>
<accession>A0AAE3JJ04</accession>
<keyword evidence="1" id="KW-1133">Transmembrane helix</keyword>
<feature type="transmembrane region" description="Helical" evidence="1">
    <location>
        <begin position="6"/>
        <end position="23"/>
    </location>
</feature>
<gene>
    <name evidence="2" type="ORF">K7J14_08830</name>
</gene>
<dbReference type="AlphaFoldDB" id="A0AAE3JJ04"/>
<reference evidence="2" key="1">
    <citation type="submission" date="2021-08" db="EMBL/GenBank/DDBJ databases">
        <title>Comparative analyses of Brucepasteria parasyntrophica and Teretinema zuelzerae.</title>
        <authorList>
            <person name="Song Y."/>
            <person name="Brune A."/>
        </authorList>
    </citation>
    <scope>NUCLEOTIDE SEQUENCE</scope>
    <source>
        <strain evidence="2">DSM 1903</strain>
    </source>
</reference>
<sequence>MTFTAVFLLLLNILLFIVFYYILRSRFSEKRILRDIRQEVDRLLVDLGREADRDVALLESRIASLRSLIDEADRRTALAGKETEKRRQVADIISVPYEPPLPTPSAAPHAPSATLHSQPVVVRDEPVVIYTKPAPRPSSKTFLPTETTRDKVVDLFQKGFSSDLIASTLSLSLGEVELILDMNNSSM</sequence>
<protein>
    <submittedName>
        <fullName evidence="2">Uncharacterized protein</fullName>
    </submittedName>
</protein>
<evidence type="ECO:0000313" key="2">
    <source>
        <dbReference type="EMBL" id="MCD1654806.1"/>
    </source>
</evidence>
<name>A0AAE3JJ04_9SPIR</name>
<evidence type="ECO:0000313" key="3">
    <source>
        <dbReference type="Proteomes" id="UP001198163"/>
    </source>
</evidence>
<dbReference type="EMBL" id="JAINWA010000003">
    <property type="protein sequence ID" value="MCD1654806.1"/>
    <property type="molecule type" value="Genomic_DNA"/>
</dbReference>
<evidence type="ECO:0000256" key="1">
    <source>
        <dbReference type="SAM" id="Phobius"/>
    </source>
</evidence>
<keyword evidence="1" id="KW-0472">Membrane</keyword>
<keyword evidence="1" id="KW-0812">Transmembrane</keyword>
<keyword evidence="3" id="KW-1185">Reference proteome</keyword>